<evidence type="ECO:0000259" key="3">
    <source>
        <dbReference type="Pfam" id="PF24871"/>
    </source>
</evidence>
<feature type="transmembrane region" description="Helical" evidence="2">
    <location>
        <begin position="277"/>
        <end position="298"/>
    </location>
</feature>
<keyword evidence="5" id="KW-1185">Reference proteome</keyword>
<dbReference type="GO" id="GO:0008381">
    <property type="term" value="F:mechanosensitive monoatomic ion channel activity"/>
    <property type="evidence" value="ECO:0007669"/>
    <property type="project" value="InterPro"/>
</dbReference>
<feature type="transmembrane region" description="Helical" evidence="2">
    <location>
        <begin position="1119"/>
        <end position="1140"/>
    </location>
</feature>
<dbReference type="EMBL" id="VIIS01000516">
    <property type="protein sequence ID" value="KAF0308025.1"/>
    <property type="molecule type" value="Genomic_DNA"/>
</dbReference>
<dbReference type="Proteomes" id="UP000440578">
    <property type="component" value="Unassembled WGS sequence"/>
</dbReference>
<feature type="transmembrane region" description="Helical" evidence="2">
    <location>
        <begin position="554"/>
        <end position="576"/>
    </location>
</feature>
<feature type="transmembrane region" description="Helical" evidence="2">
    <location>
        <begin position="354"/>
        <end position="370"/>
    </location>
</feature>
<feature type="compositionally biased region" description="Basic and acidic residues" evidence="1">
    <location>
        <begin position="1"/>
        <end position="18"/>
    </location>
</feature>
<feature type="transmembrane region" description="Helical" evidence="2">
    <location>
        <begin position="1059"/>
        <end position="1076"/>
    </location>
</feature>
<feature type="domain" description="Piezo TM1-24" evidence="3">
    <location>
        <begin position="327"/>
        <end position="754"/>
    </location>
</feature>
<keyword evidence="2" id="KW-1133">Transmembrane helix</keyword>
<dbReference type="GO" id="GO:0016020">
    <property type="term" value="C:membrane"/>
    <property type="evidence" value="ECO:0007669"/>
    <property type="project" value="InterPro"/>
</dbReference>
<feature type="compositionally biased region" description="Pro residues" evidence="1">
    <location>
        <begin position="789"/>
        <end position="800"/>
    </location>
</feature>
<feature type="domain" description="Piezo TM1-24" evidence="3">
    <location>
        <begin position="130"/>
        <end position="308"/>
    </location>
</feature>
<feature type="transmembrane region" description="Helical" evidence="2">
    <location>
        <begin position="216"/>
        <end position="237"/>
    </location>
</feature>
<feature type="transmembrane region" description="Helical" evidence="2">
    <location>
        <begin position="455"/>
        <end position="477"/>
    </location>
</feature>
<dbReference type="OrthoDB" id="6355573at2759"/>
<comment type="caution">
    <text evidence="4">The sequence shown here is derived from an EMBL/GenBank/DDBJ whole genome shotgun (WGS) entry which is preliminary data.</text>
</comment>
<evidence type="ECO:0000256" key="2">
    <source>
        <dbReference type="SAM" id="Phobius"/>
    </source>
</evidence>
<dbReference type="PANTHER" id="PTHR47049:SF2">
    <property type="entry name" value="PIEZO-TYPE MECHANOSENSITIVE ION CHANNEL HOMOLOG"/>
    <property type="match status" value="1"/>
</dbReference>
<dbReference type="InterPro" id="IPR027272">
    <property type="entry name" value="Piezo"/>
</dbReference>
<keyword evidence="2" id="KW-0812">Transmembrane</keyword>
<evidence type="ECO:0000313" key="4">
    <source>
        <dbReference type="EMBL" id="KAF0308025.1"/>
    </source>
</evidence>
<feature type="transmembrane region" description="Helical" evidence="2">
    <location>
        <begin position="675"/>
        <end position="696"/>
    </location>
</feature>
<feature type="transmembrane region" description="Helical" evidence="2">
    <location>
        <begin position="160"/>
        <end position="185"/>
    </location>
</feature>
<sequence length="1280" mass="143370">MMAHQRLQELDEDWRSDGRPSLTSETDMLTADADGAELTSAVDWIPQKGRSAPTSWGPEGRASSTRNRHASGLSTGMQSRLGSLRRGVASVRRRVGHLRAGTMAGEGVCWCLVRILLPLGFIIGCSLQFDVISLVYLALLLACPVVPAPTRRSWQGPLGIYLKICLALTLLAILPLVCFQIALFAMPPYGHILQFCDPPEPLLRQLGLIRLDEVSILAGVFYFASKLVPFVITLVTFRECRDLSRDADVPETNAIGGGTSPLIQNTREQLQKDGLKYCFVTALTFLALAGAAVIRPSVTSAVYLLTLMAADDVVGVSAARWAGRSALAGLVQIKVANCTGDPRDTVFADTTWDVYIYPLVIYALYYMLAFESRILGNLRDPRLLEAVLDVPFKRVSRSLRRTFRRKPGRQAVTLVEADSLGARYQAVGDGSCPDDATEEPAETRLRRERWQKFSATVYTVWRSLARASFLATYVVMMYWSIKYHSYLTFVFLLWALVVAVIKNQRKVMHRSSPFLVTYAQLLVLLQFVYCLDLTDQELPVKINNFDLRDVVYKPASFPCETLSLQLVFTTIFWLTLRQYLQEERERHNDLHLTPQTTVYLLPPGRLSLDDGLLKRWGVVLFKGIVRLWIVVVAIMLFVYGIGEERVVIIQIFYMAFFLFFISMFQISFRVWRRLLYGFTMTLILYQMLVLVTIYLYQFKHIHEWITDLGISQQWQRDLGLEVYQTGRLFIKLLFPTLFMIVCVVYIQHIHKDFMALTDEERYHRRPEPAGAPASQPASAAASPAGSPTGEPPDSPSPVPVFSPSADTINNTVDTVDTADTADTDRTADTVQLAGAAPVAEPEEEEMGVLPGGLLEVPTTEHGPALDETSSLREMKGALGPALDETSSLREMKGALGPALDETSSLREMKGWLFHYCARAWNLAVALLDKLLWVFCRLMEIHGMKVNMFAITMVTVFDVCAVHFCLLLLVCVALLLESRGQKVCCDLAICWVSLLLLLRMIYQMDVIPEDLWTVNCTFSMPHLAPAKGAAAPAAALLLNTTHNTTVHGLVWFGLQKMDSLPQYVTGYIGVILVLTLHKSVSVRALYRCLRDGHAPTEGVFFAGVGRAHSDRGLLEMTKYLVNYCFYKFGVEITLIALVILVGVRLDVVSVLYALWLCGLFSLRRPALARVWPVFVVFAAVLTPLQYLLALGLPAGLCYEYPYASVMNPELRQWLYLPDYKDPPVAQKLVADFFLLLLACCQRRVFTREECEQVRQLAGSNRQIDEQKLSSGYVIGVPDYIT</sequence>
<feature type="region of interest" description="Disordered" evidence="1">
    <location>
        <begin position="1"/>
        <end position="30"/>
    </location>
</feature>
<feature type="region of interest" description="Disordered" evidence="1">
    <location>
        <begin position="47"/>
        <end position="75"/>
    </location>
</feature>
<feature type="transmembrane region" description="Helical" evidence="2">
    <location>
        <begin position="623"/>
        <end position="641"/>
    </location>
</feature>
<reference evidence="4 5" key="1">
    <citation type="submission" date="2019-07" db="EMBL/GenBank/DDBJ databases">
        <title>Draft genome assembly of a fouling barnacle, Amphibalanus amphitrite (Darwin, 1854): The first reference genome for Thecostraca.</title>
        <authorList>
            <person name="Kim W."/>
        </authorList>
    </citation>
    <scope>NUCLEOTIDE SEQUENCE [LARGE SCALE GENOMIC DNA]</scope>
    <source>
        <strain evidence="4">SNU_AA5</strain>
        <tissue evidence="4">Soma without cirri and trophi</tissue>
    </source>
</reference>
<gene>
    <name evidence="4" type="primary">Piezo_1</name>
    <name evidence="4" type="ORF">FJT64_020679</name>
</gene>
<organism evidence="4 5">
    <name type="scientific">Amphibalanus amphitrite</name>
    <name type="common">Striped barnacle</name>
    <name type="synonym">Balanus amphitrite</name>
    <dbReference type="NCBI Taxonomy" id="1232801"/>
    <lineage>
        <taxon>Eukaryota</taxon>
        <taxon>Metazoa</taxon>
        <taxon>Ecdysozoa</taxon>
        <taxon>Arthropoda</taxon>
        <taxon>Crustacea</taxon>
        <taxon>Multicrustacea</taxon>
        <taxon>Cirripedia</taxon>
        <taxon>Thoracica</taxon>
        <taxon>Thoracicalcarea</taxon>
        <taxon>Balanomorpha</taxon>
        <taxon>Balanoidea</taxon>
        <taxon>Balanidae</taxon>
        <taxon>Amphibalaninae</taxon>
        <taxon>Amphibalanus</taxon>
    </lineage>
</organism>
<accession>A0A6A4WMD7</accession>
<evidence type="ECO:0000256" key="1">
    <source>
        <dbReference type="SAM" id="MobiDB-lite"/>
    </source>
</evidence>
<feature type="transmembrane region" description="Helical" evidence="2">
    <location>
        <begin position="483"/>
        <end position="501"/>
    </location>
</feature>
<feature type="transmembrane region" description="Helical" evidence="2">
    <location>
        <begin position="513"/>
        <end position="534"/>
    </location>
</feature>
<feature type="transmembrane region" description="Helical" evidence="2">
    <location>
        <begin position="129"/>
        <end position="148"/>
    </location>
</feature>
<feature type="transmembrane region" description="Helical" evidence="2">
    <location>
        <begin position="1169"/>
        <end position="1191"/>
    </location>
</feature>
<dbReference type="PANTHER" id="PTHR47049">
    <property type="entry name" value="PIEZO-TYPE MECHANOSENSITIVE ION CHANNEL HOMOLOG"/>
    <property type="match status" value="1"/>
</dbReference>
<keyword evidence="2" id="KW-0472">Membrane</keyword>
<feature type="transmembrane region" description="Helical" evidence="2">
    <location>
        <begin position="728"/>
        <end position="746"/>
    </location>
</feature>
<protein>
    <submittedName>
        <fullName evidence="4">Piezo-type mechanosensitive ion channel component</fullName>
    </submittedName>
</protein>
<evidence type="ECO:0000313" key="5">
    <source>
        <dbReference type="Proteomes" id="UP000440578"/>
    </source>
</evidence>
<name>A0A6A4WMD7_AMPAM</name>
<feature type="transmembrane region" description="Helical" evidence="2">
    <location>
        <begin position="912"/>
        <end position="934"/>
    </location>
</feature>
<feature type="transmembrane region" description="Helical" evidence="2">
    <location>
        <begin position="1146"/>
        <end position="1162"/>
    </location>
</feature>
<dbReference type="InterPro" id="IPR056769">
    <property type="entry name" value="Piezo_TM1-24"/>
</dbReference>
<feature type="region of interest" description="Disordered" evidence="1">
    <location>
        <begin position="764"/>
        <end position="810"/>
    </location>
</feature>
<feature type="transmembrane region" description="Helical" evidence="2">
    <location>
        <begin position="982"/>
        <end position="1001"/>
    </location>
</feature>
<feature type="transmembrane region" description="Helical" evidence="2">
    <location>
        <begin position="647"/>
        <end position="668"/>
    </location>
</feature>
<dbReference type="AlphaFoldDB" id="A0A6A4WMD7"/>
<dbReference type="Pfam" id="PF24871">
    <property type="entry name" value="Piezo_TM1-24"/>
    <property type="match status" value="2"/>
</dbReference>
<feature type="compositionally biased region" description="Low complexity" evidence="1">
    <location>
        <begin position="768"/>
        <end position="788"/>
    </location>
</feature>
<feature type="transmembrane region" description="Helical" evidence="2">
    <location>
        <begin position="946"/>
        <end position="975"/>
    </location>
</feature>
<proteinExistence type="predicted"/>
<feature type="transmembrane region" description="Helical" evidence="2">
    <location>
        <begin position="103"/>
        <end position="123"/>
    </location>
</feature>